<dbReference type="RefSeq" id="WP_151148238.1">
    <property type="nucleotide sequence ID" value="NZ_WAGX01000008.1"/>
</dbReference>
<feature type="transmembrane region" description="Helical" evidence="7">
    <location>
        <begin position="260"/>
        <end position="280"/>
    </location>
</feature>
<feature type="transmembrane region" description="Helical" evidence="7">
    <location>
        <begin position="184"/>
        <end position="206"/>
    </location>
</feature>
<evidence type="ECO:0000256" key="7">
    <source>
        <dbReference type="RuleBase" id="RU363032"/>
    </source>
</evidence>
<dbReference type="CDD" id="cd06261">
    <property type="entry name" value="TM_PBP2"/>
    <property type="match status" value="1"/>
</dbReference>
<evidence type="ECO:0000256" key="6">
    <source>
        <dbReference type="ARBA" id="ARBA00023136"/>
    </source>
</evidence>
<keyword evidence="6 7" id="KW-0472">Membrane</keyword>
<protein>
    <submittedName>
        <fullName evidence="9">Sugar ABC transporter permease</fullName>
    </submittedName>
</protein>
<dbReference type="PANTHER" id="PTHR43227">
    <property type="entry name" value="BLL4140 PROTEIN"/>
    <property type="match status" value="1"/>
</dbReference>
<evidence type="ECO:0000256" key="2">
    <source>
        <dbReference type="ARBA" id="ARBA00022448"/>
    </source>
</evidence>
<feature type="domain" description="ABC transmembrane type-1" evidence="8">
    <location>
        <begin position="95"/>
        <end position="310"/>
    </location>
</feature>
<reference evidence="9 10" key="1">
    <citation type="submission" date="2019-09" db="EMBL/GenBank/DDBJ databases">
        <authorList>
            <person name="Valk L.C."/>
        </authorList>
    </citation>
    <scope>NUCLEOTIDE SEQUENCE [LARGE SCALE GENOMIC DNA]</scope>
    <source>
        <strain evidence="9">GalUA</strain>
    </source>
</reference>
<dbReference type="InterPro" id="IPR050809">
    <property type="entry name" value="UgpAE/MalFG_permease"/>
</dbReference>
<dbReference type="AlphaFoldDB" id="A0A7V7QHD5"/>
<reference evidence="9 10" key="2">
    <citation type="submission" date="2020-02" db="EMBL/GenBank/DDBJ databases">
        <title>Candidatus Galacturonibacter soehngenii shows hetero-acetogenic catabolism of galacturonic acid but lacks a canonical carbon monoxide dehydrogenase/acetyl-CoA synthase complex.</title>
        <authorList>
            <person name="Diender M."/>
            <person name="Stouten G.R."/>
            <person name="Petersen J.F."/>
            <person name="Nielsen P.H."/>
            <person name="Dueholm M.S."/>
            <person name="Pronk J.T."/>
            <person name="Van Loosdrecht M.C.M."/>
        </authorList>
    </citation>
    <scope>NUCLEOTIDE SEQUENCE [LARGE SCALE GENOMIC DNA]</scope>
    <source>
        <strain evidence="9">GalUA</strain>
    </source>
</reference>
<dbReference type="GO" id="GO:0055085">
    <property type="term" value="P:transmembrane transport"/>
    <property type="evidence" value="ECO:0007669"/>
    <property type="project" value="InterPro"/>
</dbReference>
<gene>
    <name evidence="9" type="ORF">F7O84_17430</name>
</gene>
<evidence type="ECO:0000313" key="9">
    <source>
        <dbReference type="EMBL" id="KAB1434273.1"/>
    </source>
</evidence>
<proteinExistence type="inferred from homology"/>
<keyword evidence="4 7" id="KW-0812">Transmembrane</keyword>
<accession>A0A7V7QHD5</accession>
<evidence type="ECO:0000256" key="4">
    <source>
        <dbReference type="ARBA" id="ARBA00022692"/>
    </source>
</evidence>
<feature type="transmembrane region" description="Helical" evidence="7">
    <location>
        <begin position="99"/>
        <end position="123"/>
    </location>
</feature>
<dbReference type="SUPFAM" id="SSF161098">
    <property type="entry name" value="MetI-like"/>
    <property type="match status" value="1"/>
</dbReference>
<dbReference type="EMBL" id="WAGX01000008">
    <property type="protein sequence ID" value="KAB1434273.1"/>
    <property type="molecule type" value="Genomic_DNA"/>
</dbReference>
<organism evidence="9 10">
    <name type="scientific">Candidatus Galacturonatibacter soehngenii</name>
    <dbReference type="NCBI Taxonomy" id="2307010"/>
    <lineage>
        <taxon>Bacteria</taxon>
        <taxon>Bacillati</taxon>
        <taxon>Bacillota</taxon>
        <taxon>Clostridia</taxon>
        <taxon>Lachnospirales</taxon>
        <taxon>Lachnospiraceae</taxon>
        <taxon>Candidatus Galacturonatibacter</taxon>
    </lineage>
</organism>
<dbReference type="OrthoDB" id="2637002at2"/>
<dbReference type="Proteomes" id="UP000461768">
    <property type="component" value="Unassembled WGS sequence"/>
</dbReference>
<dbReference type="InterPro" id="IPR035906">
    <property type="entry name" value="MetI-like_sf"/>
</dbReference>
<comment type="caution">
    <text evidence="9">The sequence shown here is derived from an EMBL/GenBank/DDBJ whole genome shotgun (WGS) entry which is preliminary data.</text>
</comment>
<keyword evidence="5 7" id="KW-1133">Transmembrane helix</keyword>
<dbReference type="Gene3D" id="1.10.3720.10">
    <property type="entry name" value="MetI-like"/>
    <property type="match status" value="1"/>
</dbReference>
<dbReference type="PROSITE" id="PS50928">
    <property type="entry name" value="ABC_TM1"/>
    <property type="match status" value="1"/>
</dbReference>
<evidence type="ECO:0000259" key="8">
    <source>
        <dbReference type="PROSITE" id="PS50928"/>
    </source>
</evidence>
<evidence type="ECO:0000313" key="10">
    <source>
        <dbReference type="Proteomes" id="UP000461768"/>
    </source>
</evidence>
<feature type="transmembrane region" description="Helical" evidence="7">
    <location>
        <begin position="36"/>
        <end position="62"/>
    </location>
</feature>
<evidence type="ECO:0000256" key="3">
    <source>
        <dbReference type="ARBA" id="ARBA00022475"/>
    </source>
</evidence>
<dbReference type="Pfam" id="PF00528">
    <property type="entry name" value="BPD_transp_1"/>
    <property type="match status" value="1"/>
</dbReference>
<dbReference type="PANTHER" id="PTHR43227:SF11">
    <property type="entry name" value="BLL4140 PROTEIN"/>
    <property type="match status" value="1"/>
</dbReference>
<dbReference type="GO" id="GO:0005886">
    <property type="term" value="C:plasma membrane"/>
    <property type="evidence" value="ECO:0007669"/>
    <property type="project" value="UniProtKB-SubCell"/>
</dbReference>
<evidence type="ECO:0000256" key="5">
    <source>
        <dbReference type="ARBA" id="ARBA00022989"/>
    </source>
</evidence>
<keyword evidence="2 7" id="KW-0813">Transport</keyword>
<name>A0A7V7QHD5_9FIRM</name>
<feature type="transmembrane region" description="Helical" evidence="7">
    <location>
        <begin position="292"/>
        <end position="310"/>
    </location>
</feature>
<dbReference type="InterPro" id="IPR000515">
    <property type="entry name" value="MetI-like"/>
</dbReference>
<keyword evidence="3" id="KW-1003">Cell membrane</keyword>
<comment type="similarity">
    <text evidence="7">Belongs to the binding-protein-dependent transport system permease family.</text>
</comment>
<evidence type="ECO:0000256" key="1">
    <source>
        <dbReference type="ARBA" id="ARBA00004651"/>
    </source>
</evidence>
<sequence>MKSAKAVKGEKALKTVSPVGPKKHGIMFYLKKDWQLYLLLLIPLAFALIFKYGSMAGLVIAFKNYKILKGFAGSEWVGFEIFEKVFKMRDFGKSVRNTLLLNGLTLLFGFPMPIILALLLNEVKNKYFKRITQTLLYLPHFLSFVIIGAIAYQIFGQATGIVNNIIAANGGTRIPFLQQDNNWLVTYVAISVWQSMGWGTIIYLAAITGVNTELYEAATVDGAGRWAKCMNVTLPCIKGTIVTLLIMNLGKIMGGSFESVFALMNVATTKFTTTIPVLVYNYGIKSGKFSEATAIGLFQSVVGLILVLAADRVAKKLGEEGLL</sequence>
<feature type="transmembrane region" description="Helical" evidence="7">
    <location>
        <begin position="135"/>
        <end position="155"/>
    </location>
</feature>
<keyword evidence="10" id="KW-1185">Reference proteome</keyword>
<comment type="subcellular location">
    <subcellularLocation>
        <location evidence="1 7">Cell membrane</location>
        <topology evidence="1 7">Multi-pass membrane protein</topology>
    </subcellularLocation>
</comment>